<evidence type="ECO:0000256" key="3">
    <source>
        <dbReference type="HAMAP-Rule" id="MF_00385"/>
    </source>
</evidence>
<dbReference type="SUPFAM" id="SSF54565">
    <property type="entry name" value="Ribosomal protein S16"/>
    <property type="match status" value="1"/>
</dbReference>
<dbReference type="NCBIfam" id="NF011094">
    <property type="entry name" value="PRK14521.1"/>
    <property type="match status" value="1"/>
</dbReference>
<dbReference type="RefSeq" id="WP_190927789.1">
    <property type="nucleotide sequence ID" value="NZ_JACXAC010000006.1"/>
</dbReference>
<evidence type="ECO:0000313" key="6">
    <source>
        <dbReference type="Proteomes" id="UP000606003"/>
    </source>
</evidence>
<evidence type="ECO:0000313" key="5">
    <source>
        <dbReference type="EMBL" id="MBD2724228.1"/>
    </source>
</evidence>
<dbReference type="Pfam" id="PF00886">
    <property type="entry name" value="Ribosomal_S16"/>
    <property type="match status" value="1"/>
</dbReference>
<reference evidence="5 6" key="1">
    <citation type="submission" date="2020-09" db="EMBL/GenBank/DDBJ databases">
        <authorList>
            <person name="Kim M.K."/>
        </authorList>
    </citation>
    <scope>NUCLEOTIDE SEQUENCE [LARGE SCALE GENOMIC DNA]</scope>
    <source>
        <strain evidence="5 6">BT189</strain>
    </source>
</reference>
<sequence length="181" mass="19910">MAVKIRLARRGRKKAATYDIVVADSRSPRDGRFIEKLGTYNPNTNPATINYDADRAFYWMMTGAQPTDTVRAMLSYRGVLYRRHLQLGVDKGAITQEVADERFNAWKQEKDAKIEGKRTGLVDAKEEARKAAFAAETKVKEARAEALRQKQAALLAANAPAPAAEEATEAPAEEAAAEAAE</sequence>
<evidence type="ECO:0000256" key="1">
    <source>
        <dbReference type="ARBA" id="ARBA00022980"/>
    </source>
</evidence>
<proteinExistence type="inferred from homology"/>
<name>A0ABR8JYW6_9BACT</name>
<keyword evidence="2 3" id="KW-0687">Ribonucleoprotein</keyword>
<keyword evidence="6" id="KW-1185">Reference proteome</keyword>
<feature type="compositionally biased region" description="Low complexity" evidence="4">
    <location>
        <begin position="156"/>
        <end position="165"/>
    </location>
</feature>
<evidence type="ECO:0000256" key="2">
    <source>
        <dbReference type="ARBA" id="ARBA00023274"/>
    </source>
</evidence>
<dbReference type="Gene3D" id="3.30.1320.10">
    <property type="match status" value="1"/>
</dbReference>
<feature type="region of interest" description="Disordered" evidence="4">
    <location>
        <begin position="156"/>
        <end position="181"/>
    </location>
</feature>
<organism evidence="5 6">
    <name type="scientific">Hymenobacter armeniacus</name>
    <dbReference type="NCBI Taxonomy" id="2771358"/>
    <lineage>
        <taxon>Bacteria</taxon>
        <taxon>Pseudomonadati</taxon>
        <taxon>Bacteroidota</taxon>
        <taxon>Cytophagia</taxon>
        <taxon>Cytophagales</taxon>
        <taxon>Hymenobacteraceae</taxon>
        <taxon>Hymenobacter</taxon>
    </lineage>
</organism>
<protein>
    <recommendedName>
        <fullName evidence="3">Small ribosomal subunit protein bS16</fullName>
    </recommendedName>
</protein>
<dbReference type="Proteomes" id="UP000606003">
    <property type="component" value="Unassembled WGS sequence"/>
</dbReference>
<keyword evidence="1 3" id="KW-0689">Ribosomal protein</keyword>
<accession>A0ABR8JYW6</accession>
<dbReference type="PANTHER" id="PTHR12919">
    <property type="entry name" value="30S RIBOSOMAL PROTEIN S16"/>
    <property type="match status" value="1"/>
</dbReference>
<dbReference type="PANTHER" id="PTHR12919:SF20">
    <property type="entry name" value="SMALL RIBOSOMAL SUBUNIT PROTEIN BS16M"/>
    <property type="match status" value="1"/>
</dbReference>
<comment type="caution">
    <text evidence="5">The sequence shown here is derived from an EMBL/GenBank/DDBJ whole genome shotgun (WGS) entry which is preliminary data.</text>
</comment>
<dbReference type="InterPro" id="IPR023803">
    <property type="entry name" value="Ribosomal_bS16_dom_sf"/>
</dbReference>
<dbReference type="PROSITE" id="PS00732">
    <property type="entry name" value="RIBOSOMAL_S16"/>
    <property type="match status" value="1"/>
</dbReference>
<dbReference type="NCBIfam" id="TIGR00002">
    <property type="entry name" value="S16"/>
    <property type="match status" value="1"/>
</dbReference>
<feature type="compositionally biased region" description="Acidic residues" evidence="4">
    <location>
        <begin position="166"/>
        <end position="181"/>
    </location>
</feature>
<dbReference type="HAMAP" id="MF_00385">
    <property type="entry name" value="Ribosomal_bS16"/>
    <property type="match status" value="1"/>
</dbReference>
<evidence type="ECO:0000256" key="4">
    <source>
        <dbReference type="SAM" id="MobiDB-lite"/>
    </source>
</evidence>
<dbReference type="EMBL" id="JACXAC010000006">
    <property type="protein sequence ID" value="MBD2724228.1"/>
    <property type="molecule type" value="Genomic_DNA"/>
</dbReference>
<comment type="similarity">
    <text evidence="3">Belongs to the bacterial ribosomal protein bS16 family.</text>
</comment>
<dbReference type="InterPro" id="IPR020592">
    <property type="entry name" value="Ribosomal_bS16_CS"/>
</dbReference>
<gene>
    <name evidence="3" type="primary">rpsP</name>
    <name evidence="5" type="ORF">IC234_19025</name>
</gene>
<dbReference type="GO" id="GO:0005840">
    <property type="term" value="C:ribosome"/>
    <property type="evidence" value="ECO:0007669"/>
    <property type="project" value="UniProtKB-KW"/>
</dbReference>
<dbReference type="InterPro" id="IPR000307">
    <property type="entry name" value="Ribosomal_bS16"/>
</dbReference>